<name>A0AAN5I7D9_9BILA</name>
<dbReference type="EMBL" id="BTRK01000005">
    <property type="protein sequence ID" value="GMR55153.1"/>
    <property type="molecule type" value="Genomic_DNA"/>
</dbReference>
<accession>A0AAN5I7D9</accession>
<sequence>MAANSNPAHQECDNESLEANERSPCTDVLSELSNDCFLDVLSRVDHNDLDEMEQLNRRMCRLAEYSRSKAAKIQASELFLMEGTEFKFMNDDEEYVLNDKVFRKASGDDQRHFKLITWNRAMSCSFTMPRPVRAILLKYSFAKCSFTSIILDCNFLDLLDQLEFREIDIIHCFFSTNMSISDRKRFSSILLAAKPRAIKLNFPGDAIGIDEEFLRDYASSVHLPSLSANFTCSNIVRPNSSILETLSKFGSISTDVLEIDSAFVISALKKRLRAKSSGSWGLIITSDFTQNDIEADLEQDLKYTSLGNNWHQLAIAGTRHNVVFRRDIDPPYPFVANFQE</sequence>
<dbReference type="Proteomes" id="UP001328107">
    <property type="component" value="Unassembled WGS sequence"/>
</dbReference>
<reference evidence="2" key="1">
    <citation type="submission" date="2022-10" db="EMBL/GenBank/DDBJ databases">
        <title>Genome assembly of Pristionchus species.</title>
        <authorList>
            <person name="Yoshida K."/>
            <person name="Sommer R.J."/>
        </authorList>
    </citation>
    <scope>NUCLEOTIDE SEQUENCE [LARGE SCALE GENOMIC DNA]</scope>
    <source>
        <strain evidence="2">RS5460</strain>
    </source>
</reference>
<protein>
    <recommendedName>
        <fullName evidence="3">F-box domain-containing protein</fullName>
    </recommendedName>
</protein>
<dbReference type="AlphaFoldDB" id="A0AAN5I7D9"/>
<evidence type="ECO:0008006" key="3">
    <source>
        <dbReference type="Google" id="ProtNLM"/>
    </source>
</evidence>
<keyword evidence="2" id="KW-1185">Reference proteome</keyword>
<gene>
    <name evidence="1" type="ORF">PMAYCL1PPCAC_25348</name>
</gene>
<proteinExistence type="predicted"/>
<evidence type="ECO:0000313" key="2">
    <source>
        <dbReference type="Proteomes" id="UP001328107"/>
    </source>
</evidence>
<organism evidence="1 2">
    <name type="scientific">Pristionchus mayeri</name>
    <dbReference type="NCBI Taxonomy" id="1317129"/>
    <lineage>
        <taxon>Eukaryota</taxon>
        <taxon>Metazoa</taxon>
        <taxon>Ecdysozoa</taxon>
        <taxon>Nematoda</taxon>
        <taxon>Chromadorea</taxon>
        <taxon>Rhabditida</taxon>
        <taxon>Rhabditina</taxon>
        <taxon>Diplogasteromorpha</taxon>
        <taxon>Diplogasteroidea</taxon>
        <taxon>Neodiplogasteridae</taxon>
        <taxon>Pristionchus</taxon>
    </lineage>
</organism>
<evidence type="ECO:0000313" key="1">
    <source>
        <dbReference type="EMBL" id="GMR55153.1"/>
    </source>
</evidence>
<comment type="caution">
    <text evidence="1">The sequence shown here is derived from an EMBL/GenBank/DDBJ whole genome shotgun (WGS) entry which is preliminary data.</text>
</comment>